<dbReference type="Proteomes" id="UP000283634">
    <property type="component" value="Unassembled WGS sequence"/>
</dbReference>
<evidence type="ECO:0000313" key="5">
    <source>
        <dbReference type="Proteomes" id="UP000283634"/>
    </source>
</evidence>
<dbReference type="SMART" id="SM00271">
    <property type="entry name" value="DnaJ"/>
    <property type="match status" value="1"/>
</dbReference>
<dbReference type="PROSITE" id="PS50076">
    <property type="entry name" value="DNAJ_2"/>
    <property type="match status" value="1"/>
</dbReference>
<dbReference type="SUPFAM" id="SSF46565">
    <property type="entry name" value="Chaperone J-domain"/>
    <property type="match status" value="1"/>
</dbReference>
<dbReference type="AlphaFoldDB" id="A0A422MXE6"/>
<dbReference type="InterPro" id="IPR024586">
    <property type="entry name" value="DnaJ-like_C11_C"/>
</dbReference>
<dbReference type="Pfam" id="PF11875">
    <property type="entry name" value="DnaJ-like_C11_C"/>
    <property type="match status" value="1"/>
</dbReference>
<comment type="caution">
    <text evidence="4">The sequence shown here is derived from an EMBL/GenBank/DDBJ whole genome shotgun (WGS) entry which is preliminary data.</text>
</comment>
<organism evidence="4 5">
    <name type="scientific">Trypanosoma rangeli</name>
    <dbReference type="NCBI Taxonomy" id="5698"/>
    <lineage>
        <taxon>Eukaryota</taxon>
        <taxon>Discoba</taxon>
        <taxon>Euglenozoa</taxon>
        <taxon>Kinetoplastea</taxon>
        <taxon>Metakinetoplastina</taxon>
        <taxon>Trypanosomatida</taxon>
        <taxon>Trypanosomatidae</taxon>
        <taxon>Trypanosoma</taxon>
        <taxon>Herpetosoma</taxon>
    </lineage>
</organism>
<dbReference type="PRINTS" id="PR00625">
    <property type="entry name" value="JDOMAIN"/>
</dbReference>
<dbReference type="VEuPathDB" id="TriTrypDB:TRSC58_07213"/>
<evidence type="ECO:0000259" key="3">
    <source>
        <dbReference type="PROSITE" id="PS50076"/>
    </source>
</evidence>
<dbReference type="OrthoDB" id="18010at2759"/>
<proteinExistence type="predicted"/>
<feature type="compositionally biased region" description="Acidic residues" evidence="2">
    <location>
        <begin position="1"/>
        <end position="12"/>
    </location>
</feature>
<sequence length="771" mass="86773">MQGMDDDDEEFREDSFLHRSGGNVDGTDPDPDGYYAILGVPQNASYNTIRRSFLYLSQVYHTDKHGGETKDIQQLMNERFQQLQEAYVVLSDAKQRAAYDTAGSKGVNMLSLIPENFTRPEEVARYVALLEKEQRVAQLDALLAPTSTLSLSYSIAHLFHSFGAENAASPLPPSPAKEEQKHAEEASAPTKVAESEAAVTSEAGDDASKGEEPPSAPSGAGVPAKVAPVPLQNAQMQAKRIILDGEERLVLIPSPQMEKMLQQKMMESTNAASEAPATPSLRPSQFTPMQMIAMTILPREIFFQNSFTHELTPRLAVVFQTTASHHGRRAEVGCGGQLKYAPDGIRRYKASWHTSLQRLQFAFTRIRQLSALWELKTKLVLFDGLNLLHRFEVILTRKLSSAWSLKNSLSMFLTENGVFKTTLFGVKDGLPRSLSAHIGYGQLGLFFYRGSTIIVTDEKEDKLHNGGRAFVTQSASLFLLAGVARVGFQARYKTSEWQSVGIGFSTDLPLSMLPIGHLPRNTGRNAINTVSFLYTRKSHRIEIPVAVFASSQLQQVLLWLILPWACYRMARLAWRPFQRSRAATLNRQRRLEHQIDMDVARVRAMHEQKVVESMSLRNRLQEEKIGGLVIINAKYGVLNPRYPESLCVRLPDAAAETPQQLRWWQRWRMRLTSLPKTPAANDVVRNTDENAVASSILLLDVTVPLQNFVRDSKLLLPAGSKRKLVGFTDPDPYTEEEKELKIVYWFQRRRHTVTLRDEEPVELPQRKHLVD</sequence>
<dbReference type="OMA" id="QFAVVNQ"/>
<name>A0A422MXE6_TRYRA</name>
<dbReference type="InterPro" id="IPR036869">
    <property type="entry name" value="J_dom_sf"/>
</dbReference>
<feature type="region of interest" description="Disordered" evidence="2">
    <location>
        <begin position="1"/>
        <end position="29"/>
    </location>
</feature>
<dbReference type="GeneID" id="40333006"/>
<keyword evidence="1" id="KW-0143">Chaperone</keyword>
<dbReference type="GO" id="GO:0042407">
    <property type="term" value="P:cristae formation"/>
    <property type="evidence" value="ECO:0007669"/>
    <property type="project" value="TreeGrafter"/>
</dbReference>
<evidence type="ECO:0000256" key="2">
    <source>
        <dbReference type="SAM" id="MobiDB-lite"/>
    </source>
</evidence>
<reference evidence="4 5" key="1">
    <citation type="journal article" date="2018" name="BMC Genomics">
        <title>Genomic comparison of Trypanosoma conorhini and Trypanosoma rangeli to Trypanosoma cruzi strains of high and low virulence.</title>
        <authorList>
            <person name="Bradwell K.R."/>
            <person name="Koparde V.N."/>
            <person name="Matveyev A.V."/>
            <person name="Serrano M.G."/>
            <person name="Alves J.M."/>
            <person name="Parikh H."/>
            <person name="Huang B."/>
            <person name="Lee V."/>
            <person name="Espinosa-Alvarez O."/>
            <person name="Ortiz P.A."/>
            <person name="Costa-Martins A.G."/>
            <person name="Teixeira M.M."/>
            <person name="Buck G.A."/>
        </authorList>
    </citation>
    <scope>NUCLEOTIDE SEQUENCE [LARGE SCALE GENOMIC DNA]</scope>
    <source>
        <strain evidence="4 5">AM80</strain>
    </source>
</reference>
<feature type="compositionally biased region" description="Basic and acidic residues" evidence="2">
    <location>
        <begin position="176"/>
        <end position="185"/>
    </location>
</feature>
<dbReference type="InterPro" id="IPR001623">
    <property type="entry name" value="DnaJ_domain"/>
</dbReference>
<dbReference type="InterPro" id="IPR052243">
    <property type="entry name" value="Mito_inner_membrane_organizer"/>
</dbReference>
<dbReference type="CDD" id="cd06257">
    <property type="entry name" value="DnaJ"/>
    <property type="match status" value="1"/>
</dbReference>
<dbReference type="Pfam" id="PF00226">
    <property type="entry name" value="DnaJ"/>
    <property type="match status" value="1"/>
</dbReference>
<keyword evidence="5" id="KW-1185">Reference proteome</keyword>
<dbReference type="PANTHER" id="PTHR44157">
    <property type="entry name" value="DNAJ HOMOLOG SUBFAMILY C MEMBER 11"/>
    <property type="match status" value="1"/>
</dbReference>
<feature type="domain" description="J" evidence="3">
    <location>
        <begin position="33"/>
        <end position="103"/>
    </location>
</feature>
<dbReference type="RefSeq" id="XP_029234351.1">
    <property type="nucleotide sequence ID" value="XM_029385777.1"/>
</dbReference>
<dbReference type="PANTHER" id="PTHR44157:SF1">
    <property type="entry name" value="DNAJ HOMOLOG SUBFAMILY C MEMBER 11"/>
    <property type="match status" value="1"/>
</dbReference>
<dbReference type="GO" id="GO:0005739">
    <property type="term" value="C:mitochondrion"/>
    <property type="evidence" value="ECO:0007669"/>
    <property type="project" value="GOC"/>
</dbReference>
<dbReference type="EMBL" id="MKGL01000514">
    <property type="protein sequence ID" value="RNE97886.1"/>
    <property type="molecule type" value="Genomic_DNA"/>
</dbReference>
<accession>A0A422MXE6</accession>
<gene>
    <name evidence="4" type="ORF">TraAM80_09073</name>
</gene>
<feature type="region of interest" description="Disordered" evidence="2">
    <location>
        <begin position="167"/>
        <end position="225"/>
    </location>
</feature>
<evidence type="ECO:0000313" key="4">
    <source>
        <dbReference type="EMBL" id="RNE97886.1"/>
    </source>
</evidence>
<protein>
    <submittedName>
        <fullName evidence="4">Putative chaperone DNAJ protein</fullName>
    </submittedName>
</protein>
<evidence type="ECO:0000256" key="1">
    <source>
        <dbReference type="ARBA" id="ARBA00023186"/>
    </source>
</evidence>
<dbReference type="Gene3D" id="1.10.287.110">
    <property type="entry name" value="DnaJ domain"/>
    <property type="match status" value="1"/>
</dbReference>